<evidence type="ECO:0000256" key="7">
    <source>
        <dbReference type="SAM" id="Coils"/>
    </source>
</evidence>
<dbReference type="GO" id="GO:0140469">
    <property type="term" value="P:GCN2-mediated signaling"/>
    <property type="evidence" value="ECO:0007669"/>
    <property type="project" value="TreeGrafter"/>
</dbReference>
<evidence type="ECO:0000256" key="6">
    <source>
        <dbReference type="ARBA" id="ARBA00023016"/>
    </source>
</evidence>
<sequence>MSGPVGDSGGVVRSLAQADEIEALSAIYGTDFHTESIDTSTYSVDITQGDKTAFLQVTMPPDYPATSPPIYMLSAPWLKGPKRQELCGYLEDLYLENAGESIVYLWVERIREFMVEVEQEKEEQEEQELSVTLENTVLSEEPETEETGPCPEVFSGEIISDRKSHFQPHLAAVNSHAEVRQVLNKLYENRKVAAATHNMYAFRLQPPGVPSLSQDCEDDGEDHAGRRLLHLLQILDVMNVLVVVSRWYGGILLGPDRFKHINNCARQILDSCGYITPTTDRNKNKKKK</sequence>
<keyword evidence="7" id="KW-0175">Coiled coil</keyword>
<dbReference type="SMART" id="SM00591">
    <property type="entry name" value="RWD"/>
    <property type="match status" value="1"/>
</dbReference>
<proteinExistence type="inferred from homology"/>
<dbReference type="PROSITE" id="PS00910">
    <property type="entry name" value="UPF0029"/>
    <property type="match status" value="1"/>
</dbReference>
<comment type="similarity">
    <text evidence="2">Belongs to the IMPACT family.</text>
</comment>
<feature type="domain" description="RWD" evidence="8">
    <location>
        <begin position="19"/>
        <end position="117"/>
    </location>
</feature>
<gene>
    <name evidence="9" type="ORF">Pmani_016168</name>
</gene>
<comment type="caution">
    <text evidence="9">The sequence shown here is derived from an EMBL/GenBank/DDBJ whole genome shotgun (WGS) entry which is preliminary data.</text>
</comment>
<keyword evidence="4" id="KW-0678">Repressor</keyword>
<dbReference type="PANTHER" id="PTHR16301">
    <property type="entry name" value="IMPACT-RELATED"/>
    <property type="match status" value="1"/>
</dbReference>
<keyword evidence="3" id="KW-0963">Cytoplasm</keyword>
<protein>
    <recommendedName>
        <fullName evidence="8">RWD domain-containing protein</fullName>
    </recommendedName>
</protein>
<dbReference type="InterPro" id="IPR036956">
    <property type="entry name" value="Impact_N_sf"/>
</dbReference>
<evidence type="ECO:0000256" key="1">
    <source>
        <dbReference type="ARBA" id="ARBA00004496"/>
    </source>
</evidence>
<dbReference type="Proteomes" id="UP001292094">
    <property type="component" value="Unassembled WGS sequence"/>
</dbReference>
<dbReference type="AlphaFoldDB" id="A0AAE1PQA9"/>
<reference evidence="9" key="1">
    <citation type="submission" date="2023-11" db="EMBL/GenBank/DDBJ databases">
        <title>Genome assemblies of two species of porcelain crab, Petrolisthes cinctipes and Petrolisthes manimaculis (Anomura: Porcellanidae).</title>
        <authorList>
            <person name="Angst P."/>
        </authorList>
    </citation>
    <scope>NUCLEOTIDE SEQUENCE</scope>
    <source>
        <strain evidence="9">PB745_02</strain>
        <tissue evidence="9">Gill</tissue>
    </source>
</reference>
<evidence type="ECO:0000256" key="5">
    <source>
        <dbReference type="ARBA" id="ARBA00022845"/>
    </source>
</evidence>
<dbReference type="Pfam" id="PF01205">
    <property type="entry name" value="Impact_N"/>
    <property type="match status" value="1"/>
</dbReference>
<dbReference type="SUPFAM" id="SSF54495">
    <property type="entry name" value="UBC-like"/>
    <property type="match status" value="1"/>
</dbReference>
<dbReference type="CDD" id="cd23821">
    <property type="entry name" value="RWD_IMPACT"/>
    <property type="match status" value="1"/>
</dbReference>
<dbReference type="Gene3D" id="3.10.110.10">
    <property type="entry name" value="Ubiquitin Conjugating Enzyme"/>
    <property type="match status" value="1"/>
</dbReference>
<dbReference type="Gene3D" id="3.30.230.30">
    <property type="entry name" value="Impact, N-terminal domain"/>
    <property type="match status" value="1"/>
</dbReference>
<evidence type="ECO:0000256" key="2">
    <source>
        <dbReference type="ARBA" id="ARBA00007665"/>
    </source>
</evidence>
<accession>A0AAE1PQA9</accession>
<keyword evidence="5" id="KW-0810">Translation regulation</keyword>
<dbReference type="PROSITE" id="PS50908">
    <property type="entry name" value="RWD"/>
    <property type="match status" value="1"/>
</dbReference>
<evidence type="ECO:0000259" key="8">
    <source>
        <dbReference type="PROSITE" id="PS50908"/>
    </source>
</evidence>
<feature type="coiled-coil region" evidence="7">
    <location>
        <begin position="107"/>
        <end position="134"/>
    </location>
</feature>
<dbReference type="GO" id="GO:0005737">
    <property type="term" value="C:cytoplasm"/>
    <property type="evidence" value="ECO:0007669"/>
    <property type="project" value="UniProtKB-SubCell"/>
</dbReference>
<keyword evidence="6" id="KW-0346">Stress response</keyword>
<dbReference type="InterPro" id="IPR020568">
    <property type="entry name" value="Ribosomal_Su5_D2-typ_SF"/>
</dbReference>
<dbReference type="GO" id="GO:0006446">
    <property type="term" value="P:regulation of translational initiation"/>
    <property type="evidence" value="ECO:0007669"/>
    <property type="project" value="TreeGrafter"/>
</dbReference>
<keyword evidence="10" id="KW-1185">Reference proteome</keyword>
<evidence type="ECO:0000256" key="3">
    <source>
        <dbReference type="ARBA" id="ARBA00022490"/>
    </source>
</evidence>
<dbReference type="Pfam" id="PF05773">
    <property type="entry name" value="RWD"/>
    <property type="match status" value="1"/>
</dbReference>
<organism evidence="9 10">
    <name type="scientific">Petrolisthes manimaculis</name>
    <dbReference type="NCBI Taxonomy" id="1843537"/>
    <lineage>
        <taxon>Eukaryota</taxon>
        <taxon>Metazoa</taxon>
        <taxon>Ecdysozoa</taxon>
        <taxon>Arthropoda</taxon>
        <taxon>Crustacea</taxon>
        <taxon>Multicrustacea</taxon>
        <taxon>Malacostraca</taxon>
        <taxon>Eumalacostraca</taxon>
        <taxon>Eucarida</taxon>
        <taxon>Decapoda</taxon>
        <taxon>Pleocyemata</taxon>
        <taxon>Anomura</taxon>
        <taxon>Galatheoidea</taxon>
        <taxon>Porcellanidae</taxon>
        <taxon>Petrolisthes</taxon>
    </lineage>
</organism>
<dbReference type="InterPro" id="IPR016135">
    <property type="entry name" value="UBQ-conjugating_enzyme/RWD"/>
</dbReference>
<dbReference type="InterPro" id="IPR006575">
    <property type="entry name" value="RWD_dom"/>
</dbReference>
<evidence type="ECO:0000313" key="9">
    <source>
        <dbReference type="EMBL" id="KAK4312414.1"/>
    </source>
</evidence>
<dbReference type="InterPro" id="IPR001498">
    <property type="entry name" value="Impact_N"/>
</dbReference>
<evidence type="ECO:0000313" key="10">
    <source>
        <dbReference type="Proteomes" id="UP001292094"/>
    </source>
</evidence>
<name>A0AAE1PQA9_9EUCA</name>
<dbReference type="SUPFAM" id="SSF54211">
    <property type="entry name" value="Ribosomal protein S5 domain 2-like"/>
    <property type="match status" value="1"/>
</dbReference>
<dbReference type="PANTHER" id="PTHR16301:SF25">
    <property type="entry name" value="PROTEIN IMPACT"/>
    <property type="match status" value="1"/>
</dbReference>
<evidence type="ECO:0000256" key="4">
    <source>
        <dbReference type="ARBA" id="ARBA00022491"/>
    </source>
</evidence>
<dbReference type="InterPro" id="IPR020569">
    <property type="entry name" value="UPF0029_Impact_CS"/>
</dbReference>
<dbReference type="InterPro" id="IPR023582">
    <property type="entry name" value="Impact"/>
</dbReference>
<dbReference type="EMBL" id="JAWZYT010001413">
    <property type="protein sequence ID" value="KAK4312414.1"/>
    <property type="molecule type" value="Genomic_DNA"/>
</dbReference>
<comment type="subcellular location">
    <subcellularLocation>
        <location evidence="1">Cytoplasm</location>
    </subcellularLocation>
</comment>